<proteinExistence type="predicted"/>
<reference evidence="4" key="1">
    <citation type="journal article" date="2019" name="Int. J. Syst. Evol. Microbiol.">
        <title>The Global Catalogue of Microorganisms (GCM) 10K type strain sequencing project: providing services to taxonomists for standard genome sequencing and annotation.</title>
        <authorList>
            <consortium name="The Broad Institute Genomics Platform"/>
            <consortium name="The Broad Institute Genome Sequencing Center for Infectious Disease"/>
            <person name="Wu L."/>
            <person name="Ma J."/>
        </authorList>
    </citation>
    <scope>NUCLEOTIDE SEQUENCE [LARGE SCALE GENOMIC DNA]</scope>
    <source>
        <strain evidence="4">CGMCC 4.1782</strain>
    </source>
</reference>
<dbReference type="Pfam" id="PF03808">
    <property type="entry name" value="Glyco_tran_WecG"/>
    <property type="match status" value="1"/>
</dbReference>
<accession>A0ABW5CSS5</accession>
<evidence type="ECO:0000256" key="2">
    <source>
        <dbReference type="ARBA" id="ARBA00022679"/>
    </source>
</evidence>
<dbReference type="NCBIfam" id="TIGR00696">
    <property type="entry name" value="wecG_tagA_cpsF"/>
    <property type="match status" value="1"/>
</dbReference>
<dbReference type="PANTHER" id="PTHR34136:SF1">
    <property type="entry name" value="UDP-N-ACETYL-D-MANNOSAMINURONIC ACID TRANSFERASE"/>
    <property type="match status" value="1"/>
</dbReference>
<gene>
    <name evidence="3" type="ORF">ACFSKP_02510</name>
</gene>
<dbReference type="PANTHER" id="PTHR34136">
    <property type="match status" value="1"/>
</dbReference>
<dbReference type="CDD" id="cd06533">
    <property type="entry name" value="Glyco_transf_WecG_TagA"/>
    <property type="match status" value="1"/>
</dbReference>
<keyword evidence="2" id="KW-0808">Transferase</keyword>
<evidence type="ECO:0000256" key="1">
    <source>
        <dbReference type="ARBA" id="ARBA00022676"/>
    </source>
</evidence>
<dbReference type="RefSeq" id="WP_250429486.1">
    <property type="nucleotide sequence ID" value="NZ_JALPRR010000002.1"/>
</dbReference>
<evidence type="ECO:0000313" key="4">
    <source>
        <dbReference type="Proteomes" id="UP001597374"/>
    </source>
</evidence>
<evidence type="ECO:0000313" key="3">
    <source>
        <dbReference type="EMBL" id="MFD2245108.1"/>
    </source>
</evidence>
<name>A0ABW5CSS5_9BACT</name>
<dbReference type="EMBL" id="JBHUIM010000001">
    <property type="protein sequence ID" value="MFD2245108.1"/>
    <property type="molecule type" value="Genomic_DNA"/>
</dbReference>
<sequence length="228" mass="26258">MDIIDENTQNLLINTFSPNSYGIALKDKEFEKALKNTDMLVLDGVGIALGSILLNGKDIKKIAGQDCFDFLIDKANKHHWNVFFLGSTEATLAKITSRVNQEYPNVKVGTFSPPFRQEFTDEDNDMMVNAINAFHPDILFVGMTAPKQEKWAYQHKNKVNARIISTIGNVFDWYAGNSKRPAKIWIKLRLEWLVRIFLRPEIFRRNTKNQLLYLRDLMVHLIGIKKIS</sequence>
<protein>
    <submittedName>
        <fullName evidence="3">WecB/TagA/CpsF family glycosyltransferase</fullName>
    </submittedName>
</protein>
<dbReference type="Proteomes" id="UP001597374">
    <property type="component" value="Unassembled WGS sequence"/>
</dbReference>
<dbReference type="InterPro" id="IPR004629">
    <property type="entry name" value="WecG_TagA_CpsF"/>
</dbReference>
<keyword evidence="4" id="KW-1185">Reference proteome</keyword>
<keyword evidence="1" id="KW-0328">Glycosyltransferase</keyword>
<comment type="caution">
    <text evidence="3">The sequence shown here is derived from an EMBL/GenBank/DDBJ whole genome shotgun (WGS) entry which is preliminary data.</text>
</comment>
<organism evidence="3 4">
    <name type="scientific">Pontibacter ruber</name>
    <dbReference type="NCBI Taxonomy" id="1343895"/>
    <lineage>
        <taxon>Bacteria</taxon>
        <taxon>Pseudomonadati</taxon>
        <taxon>Bacteroidota</taxon>
        <taxon>Cytophagia</taxon>
        <taxon>Cytophagales</taxon>
        <taxon>Hymenobacteraceae</taxon>
        <taxon>Pontibacter</taxon>
    </lineage>
</organism>